<dbReference type="GO" id="GO:0006629">
    <property type="term" value="P:lipid metabolic process"/>
    <property type="evidence" value="ECO:0007669"/>
    <property type="project" value="InterPro"/>
</dbReference>
<dbReference type="PANTHER" id="PTHR13593">
    <property type="match status" value="1"/>
</dbReference>
<dbReference type="Gene3D" id="3.20.20.190">
    <property type="entry name" value="Phosphatidylinositol (PI) phosphodiesterase"/>
    <property type="match status" value="1"/>
</dbReference>
<name>A0A9P0E6U2_NEZVI</name>
<keyword evidence="3" id="KW-1185">Reference proteome</keyword>
<dbReference type="OrthoDB" id="6585986at2759"/>
<proteinExistence type="predicted"/>
<evidence type="ECO:0000256" key="1">
    <source>
        <dbReference type="SAM" id="SignalP"/>
    </source>
</evidence>
<reference evidence="2" key="1">
    <citation type="submission" date="2022-01" db="EMBL/GenBank/DDBJ databases">
        <authorList>
            <person name="King R."/>
        </authorList>
    </citation>
    <scope>NUCLEOTIDE SEQUENCE</scope>
</reference>
<dbReference type="SUPFAM" id="SSF51695">
    <property type="entry name" value="PLC-like phosphodiesterases"/>
    <property type="match status" value="1"/>
</dbReference>
<dbReference type="EMBL" id="OV725077">
    <property type="protein sequence ID" value="CAH1391060.1"/>
    <property type="molecule type" value="Genomic_DNA"/>
</dbReference>
<evidence type="ECO:0000313" key="2">
    <source>
        <dbReference type="EMBL" id="CAH1391060.1"/>
    </source>
</evidence>
<evidence type="ECO:0008006" key="4">
    <source>
        <dbReference type="Google" id="ProtNLM"/>
    </source>
</evidence>
<accession>A0A9P0E6U2</accession>
<dbReference type="GO" id="GO:0008081">
    <property type="term" value="F:phosphoric diester hydrolase activity"/>
    <property type="evidence" value="ECO:0007669"/>
    <property type="project" value="InterPro"/>
</dbReference>
<protein>
    <recommendedName>
        <fullName evidence="4">1-phosphatidylinositol phosphodiesterase</fullName>
    </recommendedName>
</protein>
<dbReference type="AlphaFoldDB" id="A0A9P0E6U2"/>
<dbReference type="PANTHER" id="PTHR13593:SF143">
    <property type="entry name" value="PHOSPHATIDYLINOSITOL-SPECIFIC PHOSPHOLIPASE C X DOMAIN-CONTAINING PROTEIN"/>
    <property type="match status" value="1"/>
</dbReference>
<feature type="signal peptide" evidence="1">
    <location>
        <begin position="1"/>
        <end position="16"/>
    </location>
</feature>
<sequence length="449" mass="50334">MIALIFLGACVGFSIAGEGGSVYLINLSGSDWKLTHRESHVMNDWKFPDFLKNGDTARVYVEFRHNSKSVNARVDYELVGTRGKSFQILAHGKPRRLEAVYNNLEIDGQPKGMRRSLGWRHNGDTNFIIIGNNGKYTGTSLDGSNWMKNNIDLLGKRTLKQISIPGAHDAGMSRLNGHTAFGRPCNVLTQSHSFGEQLNLGIRYFDIRPVIGNGGDYLTGHYTHIKGSWQGGNGQSISSIITDLNAFTKNHNELIIIKLSHSLNTDVGSNSYRKFKQEEWEKLFQKLDTINFLYKNSNNDVHLDQITLDDYTNHGSRASVVIIVDDPDSKVQLGSRMGKGYFMPNNLVIYDDYSGSNKWSKMIGDQIKKMHEHSNKEYFLLSWTLTQSGFQAFICKPSVKDLADQANIHLGFFLYKEVSSGSYPNIILVDNVKDTDVASMALAISTKVM</sequence>
<dbReference type="Proteomes" id="UP001152798">
    <property type="component" value="Chromosome 1"/>
</dbReference>
<dbReference type="InterPro" id="IPR051057">
    <property type="entry name" value="PI-PLC_domain"/>
</dbReference>
<evidence type="ECO:0000313" key="3">
    <source>
        <dbReference type="Proteomes" id="UP001152798"/>
    </source>
</evidence>
<organism evidence="2 3">
    <name type="scientific">Nezara viridula</name>
    <name type="common">Southern green stink bug</name>
    <name type="synonym">Cimex viridulus</name>
    <dbReference type="NCBI Taxonomy" id="85310"/>
    <lineage>
        <taxon>Eukaryota</taxon>
        <taxon>Metazoa</taxon>
        <taxon>Ecdysozoa</taxon>
        <taxon>Arthropoda</taxon>
        <taxon>Hexapoda</taxon>
        <taxon>Insecta</taxon>
        <taxon>Pterygota</taxon>
        <taxon>Neoptera</taxon>
        <taxon>Paraneoptera</taxon>
        <taxon>Hemiptera</taxon>
        <taxon>Heteroptera</taxon>
        <taxon>Panheteroptera</taxon>
        <taxon>Pentatomomorpha</taxon>
        <taxon>Pentatomoidea</taxon>
        <taxon>Pentatomidae</taxon>
        <taxon>Pentatominae</taxon>
        <taxon>Nezara</taxon>
    </lineage>
</organism>
<feature type="chain" id="PRO_5040116832" description="1-phosphatidylinositol phosphodiesterase" evidence="1">
    <location>
        <begin position="17"/>
        <end position="449"/>
    </location>
</feature>
<keyword evidence="1" id="KW-0732">Signal</keyword>
<dbReference type="InterPro" id="IPR017946">
    <property type="entry name" value="PLC-like_Pdiesterase_TIM-brl"/>
</dbReference>
<gene>
    <name evidence="2" type="ORF">NEZAVI_LOCUS2148</name>
</gene>